<dbReference type="Proteomes" id="UP000015101">
    <property type="component" value="Unassembled WGS sequence"/>
</dbReference>
<protein>
    <submittedName>
        <fullName evidence="1 2">Uncharacterized protein</fullName>
    </submittedName>
</protein>
<evidence type="ECO:0000313" key="2">
    <source>
        <dbReference type="EnsemblMetazoa" id="HelroP184265"/>
    </source>
</evidence>
<dbReference type="EnsemblMetazoa" id="HelroT184265">
    <property type="protein sequence ID" value="HelroP184265"/>
    <property type="gene ID" value="HelroG184265"/>
</dbReference>
<dbReference type="EMBL" id="AMQM01009524">
    <property type="status" value="NOT_ANNOTATED_CDS"/>
    <property type="molecule type" value="Genomic_DNA"/>
</dbReference>
<reference evidence="2" key="3">
    <citation type="submission" date="2015-06" db="UniProtKB">
        <authorList>
            <consortium name="EnsemblMetazoa"/>
        </authorList>
    </citation>
    <scope>IDENTIFICATION</scope>
</reference>
<name>T1FKV6_HELRO</name>
<reference evidence="1 3" key="2">
    <citation type="journal article" date="2013" name="Nature">
        <title>Insights into bilaterian evolution from three spiralian genomes.</title>
        <authorList>
            <person name="Simakov O."/>
            <person name="Marletaz F."/>
            <person name="Cho S.J."/>
            <person name="Edsinger-Gonzales E."/>
            <person name="Havlak P."/>
            <person name="Hellsten U."/>
            <person name="Kuo D.H."/>
            <person name="Larsson T."/>
            <person name="Lv J."/>
            <person name="Arendt D."/>
            <person name="Savage R."/>
            <person name="Osoegawa K."/>
            <person name="de Jong P."/>
            <person name="Grimwood J."/>
            <person name="Chapman J.A."/>
            <person name="Shapiro H."/>
            <person name="Aerts A."/>
            <person name="Otillar R.P."/>
            <person name="Terry A.Y."/>
            <person name="Boore J.L."/>
            <person name="Grigoriev I.V."/>
            <person name="Lindberg D.R."/>
            <person name="Seaver E.C."/>
            <person name="Weisblat D.A."/>
            <person name="Putnam N.H."/>
            <person name="Rokhsar D.S."/>
        </authorList>
    </citation>
    <scope>NUCLEOTIDE SEQUENCE</scope>
</reference>
<gene>
    <name evidence="2" type="primary">20209455</name>
    <name evidence="1" type="ORF">HELRODRAFT_184265</name>
</gene>
<dbReference type="InParanoid" id="T1FKV6"/>
<dbReference type="HOGENOM" id="CLU_2063990_0_0_1"/>
<dbReference type="CTD" id="20209455"/>
<proteinExistence type="predicted"/>
<sequence>MGTKKKPKDTSLEMRTSESDLGLKLCEDCLSCNRLAQILKENLLCESSVPVVEVLSAEIKTSTQSMISRMNFLEEAIDNINNFSNINNFNNINNINNIKNINNISNINNINNITSININ</sequence>
<evidence type="ECO:0000313" key="1">
    <source>
        <dbReference type="EMBL" id="ESO03834.1"/>
    </source>
</evidence>
<organism evidence="2 3">
    <name type="scientific">Helobdella robusta</name>
    <name type="common">Californian leech</name>
    <dbReference type="NCBI Taxonomy" id="6412"/>
    <lineage>
        <taxon>Eukaryota</taxon>
        <taxon>Metazoa</taxon>
        <taxon>Spiralia</taxon>
        <taxon>Lophotrochozoa</taxon>
        <taxon>Annelida</taxon>
        <taxon>Clitellata</taxon>
        <taxon>Hirudinea</taxon>
        <taxon>Rhynchobdellida</taxon>
        <taxon>Glossiphoniidae</taxon>
        <taxon>Helobdella</taxon>
    </lineage>
</organism>
<evidence type="ECO:0000313" key="3">
    <source>
        <dbReference type="Proteomes" id="UP000015101"/>
    </source>
</evidence>
<keyword evidence="3" id="KW-1185">Reference proteome</keyword>
<dbReference type="GeneID" id="20209455"/>
<accession>T1FKV6</accession>
<dbReference type="EMBL" id="KB096573">
    <property type="protein sequence ID" value="ESO03834.1"/>
    <property type="molecule type" value="Genomic_DNA"/>
</dbReference>
<reference evidence="3" key="1">
    <citation type="submission" date="2012-12" db="EMBL/GenBank/DDBJ databases">
        <authorList>
            <person name="Hellsten U."/>
            <person name="Grimwood J."/>
            <person name="Chapman J.A."/>
            <person name="Shapiro H."/>
            <person name="Aerts A."/>
            <person name="Otillar R.P."/>
            <person name="Terry A.Y."/>
            <person name="Boore J.L."/>
            <person name="Simakov O."/>
            <person name="Marletaz F."/>
            <person name="Cho S.-J."/>
            <person name="Edsinger-Gonzales E."/>
            <person name="Havlak P."/>
            <person name="Kuo D.-H."/>
            <person name="Larsson T."/>
            <person name="Lv J."/>
            <person name="Arendt D."/>
            <person name="Savage R."/>
            <person name="Osoegawa K."/>
            <person name="de Jong P."/>
            <person name="Lindberg D.R."/>
            <person name="Seaver E.C."/>
            <person name="Weisblat D.A."/>
            <person name="Putnam N.H."/>
            <person name="Grigoriev I.V."/>
            <person name="Rokhsar D.S."/>
        </authorList>
    </citation>
    <scope>NUCLEOTIDE SEQUENCE</scope>
</reference>
<dbReference type="KEGG" id="hro:HELRODRAFT_184265"/>
<dbReference type="RefSeq" id="XP_009018067.1">
    <property type="nucleotide sequence ID" value="XM_009019819.1"/>
</dbReference>
<dbReference type="AlphaFoldDB" id="T1FKV6"/>